<evidence type="ECO:0000256" key="3">
    <source>
        <dbReference type="ARBA" id="ARBA00022525"/>
    </source>
</evidence>
<sequence length="206" mass="23262">MRCFKSLITILILCEFSPVWGSEQVKVSLYYESLCPYCRQFVTQQLYPGFKTLPNSLIIDLIPYGKANQTKINGNWAFTCQHGPSECQGNKIQACVLTKPFEMDAKINFVFCMMNSSDPGAISNARTCAFTCKISWNDMKDCVEGSQGDDFLAHFGDVTHNLDPKLTYVPHILFNGMFNETLENDARENFLKTVCALFNTKPDACK</sequence>
<reference evidence="7 8" key="1">
    <citation type="journal article" date="2008" name="Nature">
        <title>The genome of the model beetle and pest Tribolium castaneum.</title>
        <authorList>
            <consortium name="Tribolium Genome Sequencing Consortium"/>
            <person name="Richards S."/>
            <person name="Gibbs R.A."/>
            <person name="Weinstock G.M."/>
            <person name="Brown S.J."/>
            <person name="Denell R."/>
            <person name="Beeman R.W."/>
            <person name="Gibbs R."/>
            <person name="Beeman R.W."/>
            <person name="Brown S.J."/>
            <person name="Bucher G."/>
            <person name="Friedrich M."/>
            <person name="Grimmelikhuijzen C.J."/>
            <person name="Klingler M."/>
            <person name="Lorenzen M."/>
            <person name="Richards S."/>
            <person name="Roth S."/>
            <person name="Schroder R."/>
            <person name="Tautz D."/>
            <person name="Zdobnov E.M."/>
            <person name="Muzny D."/>
            <person name="Gibbs R.A."/>
            <person name="Weinstock G.M."/>
            <person name="Attaway T."/>
            <person name="Bell S."/>
            <person name="Buhay C.J."/>
            <person name="Chandrabose M.N."/>
            <person name="Chavez D."/>
            <person name="Clerk-Blankenburg K.P."/>
            <person name="Cree A."/>
            <person name="Dao M."/>
            <person name="Davis C."/>
            <person name="Chacko J."/>
            <person name="Dinh H."/>
            <person name="Dugan-Rocha S."/>
            <person name="Fowler G."/>
            <person name="Garner T.T."/>
            <person name="Garnes J."/>
            <person name="Gnirke A."/>
            <person name="Hawes A."/>
            <person name="Hernandez J."/>
            <person name="Hines S."/>
            <person name="Holder M."/>
            <person name="Hume J."/>
            <person name="Jhangiani S.N."/>
            <person name="Joshi V."/>
            <person name="Khan Z.M."/>
            <person name="Jackson L."/>
            <person name="Kovar C."/>
            <person name="Kowis A."/>
            <person name="Lee S."/>
            <person name="Lewis L.R."/>
            <person name="Margolis J."/>
            <person name="Morgan M."/>
            <person name="Nazareth L.V."/>
            <person name="Nguyen N."/>
            <person name="Okwuonu G."/>
            <person name="Parker D."/>
            <person name="Richards S."/>
            <person name="Ruiz S.J."/>
            <person name="Santibanez J."/>
            <person name="Savard J."/>
            <person name="Scherer S.E."/>
            <person name="Schneider B."/>
            <person name="Sodergren E."/>
            <person name="Tautz D."/>
            <person name="Vattahil S."/>
            <person name="Villasana D."/>
            <person name="White C.S."/>
            <person name="Wright R."/>
            <person name="Park Y."/>
            <person name="Beeman R.W."/>
            <person name="Lord J."/>
            <person name="Oppert B."/>
            <person name="Lorenzen M."/>
            <person name="Brown S."/>
            <person name="Wang L."/>
            <person name="Savard J."/>
            <person name="Tautz D."/>
            <person name="Richards S."/>
            <person name="Weinstock G."/>
            <person name="Gibbs R.A."/>
            <person name="Liu Y."/>
            <person name="Worley K."/>
            <person name="Weinstock G."/>
            <person name="Elsik C.G."/>
            <person name="Reese J.T."/>
            <person name="Elhaik E."/>
            <person name="Landan G."/>
            <person name="Graur D."/>
            <person name="Arensburger P."/>
            <person name="Atkinson P."/>
            <person name="Beeman R.W."/>
            <person name="Beidler J."/>
            <person name="Brown S.J."/>
            <person name="Demuth J.P."/>
            <person name="Drury D.W."/>
            <person name="Du Y.Z."/>
            <person name="Fujiwara H."/>
            <person name="Lorenzen M."/>
            <person name="Maselli V."/>
            <person name="Osanai M."/>
            <person name="Park Y."/>
            <person name="Robertson H.M."/>
            <person name="Tu Z."/>
            <person name="Wang J.J."/>
            <person name="Wang S."/>
            <person name="Richards S."/>
            <person name="Song H."/>
            <person name="Zhang L."/>
            <person name="Sodergren E."/>
            <person name="Werner D."/>
            <person name="Stanke M."/>
            <person name="Morgenstern B."/>
            <person name="Solovyev V."/>
            <person name="Kosarev P."/>
            <person name="Brown G."/>
            <person name="Chen H.C."/>
            <person name="Ermolaeva O."/>
            <person name="Hlavina W."/>
            <person name="Kapustin Y."/>
            <person name="Kiryutin B."/>
            <person name="Kitts P."/>
            <person name="Maglott D."/>
            <person name="Pruitt K."/>
            <person name="Sapojnikov V."/>
            <person name="Souvorov A."/>
            <person name="Mackey A.J."/>
            <person name="Waterhouse R.M."/>
            <person name="Wyder S."/>
            <person name="Zdobnov E.M."/>
            <person name="Zdobnov E.M."/>
            <person name="Wyder S."/>
            <person name="Kriventseva E.V."/>
            <person name="Kadowaki T."/>
            <person name="Bork P."/>
            <person name="Aranda M."/>
            <person name="Bao R."/>
            <person name="Beermann A."/>
            <person name="Berns N."/>
            <person name="Bolognesi R."/>
            <person name="Bonneton F."/>
            <person name="Bopp D."/>
            <person name="Brown S.J."/>
            <person name="Bucher G."/>
            <person name="Butts T."/>
            <person name="Chaumot A."/>
            <person name="Denell R.E."/>
            <person name="Ferrier D.E."/>
            <person name="Friedrich M."/>
            <person name="Gordon C.M."/>
            <person name="Jindra M."/>
            <person name="Klingler M."/>
            <person name="Lan Q."/>
            <person name="Lattorff H.M."/>
            <person name="Laudet V."/>
            <person name="von Levetsow C."/>
            <person name="Liu Z."/>
            <person name="Lutz R."/>
            <person name="Lynch J.A."/>
            <person name="da Fonseca R.N."/>
            <person name="Posnien N."/>
            <person name="Reuter R."/>
            <person name="Roth S."/>
            <person name="Savard J."/>
            <person name="Schinko J.B."/>
            <person name="Schmitt C."/>
            <person name="Schoppmeier M."/>
            <person name="Schroder R."/>
            <person name="Shippy T.D."/>
            <person name="Simonnet F."/>
            <person name="Marques-Souza H."/>
            <person name="Tautz D."/>
            <person name="Tomoyasu Y."/>
            <person name="Trauner J."/>
            <person name="Van der Zee M."/>
            <person name="Vervoort M."/>
            <person name="Wittkopp N."/>
            <person name="Wimmer E.A."/>
            <person name="Yang X."/>
            <person name="Jones A.K."/>
            <person name="Sattelle D.B."/>
            <person name="Ebert P.R."/>
            <person name="Nelson D."/>
            <person name="Scott J.G."/>
            <person name="Beeman R.W."/>
            <person name="Muthukrishnan S."/>
            <person name="Kramer K.J."/>
            <person name="Arakane Y."/>
            <person name="Beeman R.W."/>
            <person name="Zhu Q."/>
            <person name="Hogenkamp D."/>
            <person name="Dixit R."/>
            <person name="Oppert B."/>
            <person name="Jiang H."/>
            <person name="Zou Z."/>
            <person name="Marshall J."/>
            <person name="Elpidina E."/>
            <person name="Vinokurov K."/>
            <person name="Oppert C."/>
            <person name="Zou Z."/>
            <person name="Evans J."/>
            <person name="Lu Z."/>
            <person name="Zhao P."/>
            <person name="Sumathipala N."/>
            <person name="Altincicek B."/>
            <person name="Vilcinskas A."/>
            <person name="Williams M."/>
            <person name="Hultmark D."/>
            <person name="Hetru C."/>
            <person name="Jiang H."/>
            <person name="Grimmelikhuijzen C.J."/>
            <person name="Hauser F."/>
            <person name="Cazzamali G."/>
            <person name="Williamson M."/>
            <person name="Park Y."/>
            <person name="Li B."/>
            <person name="Tanaka Y."/>
            <person name="Predel R."/>
            <person name="Neupert S."/>
            <person name="Schachtner J."/>
            <person name="Verleyen P."/>
            <person name="Raible F."/>
            <person name="Bork P."/>
            <person name="Friedrich M."/>
            <person name="Walden K.K."/>
            <person name="Robertson H.M."/>
            <person name="Angeli S."/>
            <person name="Foret S."/>
            <person name="Bucher G."/>
            <person name="Schuetz S."/>
            <person name="Maleszka R."/>
            <person name="Wimmer E.A."/>
            <person name="Beeman R.W."/>
            <person name="Lorenzen M."/>
            <person name="Tomoyasu Y."/>
            <person name="Miller S.C."/>
            <person name="Grossmann D."/>
            <person name="Bucher G."/>
        </authorList>
    </citation>
    <scope>NUCLEOTIDE SEQUENCE [LARGE SCALE GENOMIC DNA]</scope>
    <source>
        <strain evidence="7 8">Georgia GA2</strain>
    </source>
</reference>
<gene>
    <name evidence="7" type="primary">AUGUSTUS-3.0.2_32271</name>
    <name evidence="7" type="ORF">TcasGA2_TC032271</name>
</gene>
<evidence type="ECO:0000313" key="7">
    <source>
        <dbReference type="EMBL" id="KYB28975.1"/>
    </source>
</evidence>
<dbReference type="InParanoid" id="A0A139WMD1"/>
<evidence type="ECO:0000313" key="8">
    <source>
        <dbReference type="Proteomes" id="UP000007266"/>
    </source>
</evidence>
<accession>A0A139WMD1</accession>
<evidence type="ECO:0000256" key="1">
    <source>
        <dbReference type="ARBA" id="ARBA00004613"/>
    </source>
</evidence>
<dbReference type="AlphaFoldDB" id="A0A139WMD1"/>
<dbReference type="EMBL" id="KQ971317">
    <property type="protein sequence ID" value="KYB28975.1"/>
    <property type="molecule type" value="Genomic_DNA"/>
</dbReference>
<evidence type="ECO:0000256" key="4">
    <source>
        <dbReference type="ARBA" id="ARBA00022729"/>
    </source>
</evidence>
<dbReference type="GO" id="GO:0005576">
    <property type="term" value="C:extracellular region"/>
    <property type="evidence" value="ECO:0007669"/>
    <property type="project" value="UniProtKB-SubCell"/>
</dbReference>
<reference evidence="7 8" key="2">
    <citation type="journal article" date="2010" name="Nucleic Acids Res.">
        <title>BeetleBase in 2010: revisions to provide comprehensive genomic information for Tribolium castaneum.</title>
        <authorList>
            <person name="Kim H.S."/>
            <person name="Murphy T."/>
            <person name="Xia J."/>
            <person name="Caragea D."/>
            <person name="Park Y."/>
            <person name="Beeman R.W."/>
            <person name="Lorenzen M.D."/>
            <person name="Butcher S."/>
            <person name="Manak J.R."/>
            <person name="Brown S.J."/>
        </authorList>
    </citation>
    <scope>GENOME REANNOTATION</scope>
    <source>
        <strain evidence="7 8">Georgia GA2</strain>
    </source>
</reference>
<dbReference type="PANTHER" id="PTHR13234:SF8">
    <property type="entry name" value="GAMMA-INTERFERON-INDUCIBLE LYSOSOMAL THIOL REDUCTASE"/>
    <property type="match status" value="1"/>
</dbReference>
<organism evidence="7 8">
    <name type="scientific">Tribolium castaneum</name>
    <name type="common">Red flour beetle</name>
    <dbReference type="NCBI Taxonomy" id="7070"/>
    <lineage>
        <taxon>Eukaryota</taxon>
        <taxon>Metazoa</taxon>
        <taxon>Ecdysozoa</taxon>
        <taxon>Arthropoda</taxon>
        <taxon>Hexapoda</taxon>
        <taxon>Insecta</taxon>
        <taxon>Pterygota</taxon>
        <taxon>Neoptera</taxon>
        <taxon>Endopterygota</taxon>
        <taxon>Coleoptera</taxon>
        <taxon>Polyphaga</taxon>
        <taxon>Cucujiformia</taxon>
        <taxon>Tenebrionidae</taxon>
        <taxon>Tenebrionidae incertae sedis</taxon>
        <taxon>Tribolium</taxon>
    </lineage>
</organism>
<protein>
    <submittedName>
        <fullName evidence="7">Gamma-interferon-inducible lysosomal thiol reductase-like Protein</fullName>
    </submittedName>
</protein>
<keyword evidence="4 6" id="KW-0732">Signal</keyword>
<dbReference type="KEGG" id="tca:103312122"/>
<dbReference type="OMA" id="SAKCFRT"/>
<feature type="signal peptide" evidence="6">
    <location>
        <begin position="1"/>
        <end position="21"/>
    </location>
</feature>
<dbReference type="InterPro" id="IPR004911">
    <property type="entry name" value="Interferon-induced_GILT"/>
</dbReference>
<dbReference type="PANTHER" id="PTHR13234">
    <property type="entry name" value="GAMMA-INTERFERON INDUCIBLE LYSOSOMAL THIOL REDUCTASE GILT"/>
    <property type="match status" value="1"/>
</dbReference>
<keyword evidence="5" id="KW-0325">Glycoprotein</keyword>
<dbReference type="GO" id="GO:0016491">
    <property type="term" value="F:oxidoreductase activity"/>
    <property type="evidence" value="ECO:0000318"/>
    <property type="project" value="GO_Central"/>
</dbReference>
<name>A0A139WMD1_TRICA</name>
<evidence type="ECO:0000256" key="2">
    <source>
        <dbReference type="ARBA" id="ARBA00005679"/>
    </source>
</evidence>
<dbReference type="Proteomes" id="UP000007266">
    <property type="component" value="Linkage group 2"/>
</dbReference>
<keyword evidence="3" id="KW-0964">Secreted</keyword>
<comment type="similarity">
    <text evidence="2">Belongs to the GILT family.</text>
</comment>
<comment type="subcellular location">
    <subcellularLocation>
        <location evidence="1">Secreted</location>
    </subcellularLocation>
</comment>
<dbReference type="Pfam" id="PF03227">
    <property type="entry name" value="GILT"/>
    <property type="match status" value="1"/>
</dbReference>
<proteinExistence type="inferred from homology"/>
<dbReference type="OrthoDB" id="958254at2759"/>
<keyword evidence="8" id="KW-1185">Reference proteome</keyword>
<dbReference type="GO" id="GO:0016671">
    <property type="term" value="F:oxidoreductase activity, acting on a sulfur group of donors, disulfide as acceptor"/>
    <property type="evidence" value="ECO:0007669"/>
    <property type="project" value="InterPro"/>
</dbReference>
<feature type="chain" id="PRO_5007300192" evidence="6">
    <location>
        <begin position="22"/>
        <end position="206"/>
    </location>
</feature>
<evidence type="ECO:0000256" key="6">
    <source>
        <dbReference type="SAM" id="SignalP"/>
    </source>
</evidence>
<evidence type="ECO:0000256" key="5">
    <source>
        <dbReference type="ARBA" id="ARBA00023180"/>
    </source>
</evidence>